<dbReference type="SUPFAM" id="SSF53901">
    <property type="entry name" value="Thiolase-like"/>
    <property type="match status" value="1"/>
</dbReference>
<evidence type="ECO:0000313" key="5">
    <source>
        <dbReference type="Proteomes" id="UP000319210"/>
    </source>
</evidence>
<feature type="domain" description="Beta-ketoacyl-[acyl-carrier-protein] synthase III C-terminal" evidence="3">
    <location>
        <begin position="241"/>
        <end position="327"/>
    </location>
</feature>
<evidence type="ECO:0000313" key="4">
    <source>
        <dbReference type="EMBL" id="GEB47459.1"/>
    </source>
</evidence>
<evidence type="ECO:0000259" key="3">
    <source>
        <dbReference type="Pfam" id="PF08541"/>
    </source>
</evidence>
<sequence length="346" mass="37311">MTDHRTRTPVPLAVRSAAWYLPEREVPVDELAVRDETERTTRAAMGIETVRADEQLGAVDLCERAARTALDGAGIGADALDALVMVESRAPETLLSSEVTRLQDTLGASRATSFTVGGLGCVSVTPALLAARGLLAADPDVRYVLAVHGSKPAAATRYRHPVTVNGDGGQALLLDRGPGRVRVLDLLQRTDGRYWDLFHVAYRDLPTEQWREECTDAGTYSFRLALETRSRFAALLEELLGRNGLGRADISGYVSHNLSAGSFTFTEESLDIALHPVCRENLRRYGHLGPNDVFLNLYTALERGEFAPGDRVVLLNASPVAAWSLVLVEVGPEGPGGSRGPGEGAR</sequence>
<gene>
    <name evidence="4" type="primary">fabH_1</name>
    <name evidence="4" type="ORF">SCA03_00100</name>
</gene>
<proteinExistence type="predicted"/>
<reference evidence="4 5" key="1">
    <citation type="submission" date="2019-06" db="EMBL/GenBank/DDBJ databases">
        <title>Whole genome shotgun sequence of Streptomyces cacaoi subsp. cacaoi NBRC 12748.</title>
        <authorList>
            <person name="Hosoyama A."/>
            <person name="Uohara A."/>
            <person name="Ohji S."/>
            <person name="Ichikawa N."/>
        </authorList>
    </citation>
    <scope>NUCLEOTIDE SEQUENCE [LARGE SCALE GENOMIC DNA]</scope>
    <source>
        <strain evidence="4 5">NBRC 12748</strain>
    </source>
</reference>
<keyword evidence="2" id="KW-0012">Acyltransferase</keyword>
<dbReference type="Pfam" id="PF08541">
    <property type="entry name" value="ACP_syn_III_C"/>
    <property type="match status" value="1"/>
</dbReference>
<keyword evidence="1" id="KW-0808">Transferase</keyword>
<dbReference type="Gene3D" id="3.40.47.10">
    <property type="match status" value="2"/>
</dbReference>
<name>A0A4Y3QR99_STRCI</name>
<dbReference type="RefSeq" id="WP_230988414.1">
    <property type="nucleotide sequence ID" value="NZ_BJMM01000001.1"/>
</dbReference>
<comment type="caution">
    <text evidence="4">The sequence shown here is derived from an EMBL/GenBank/DDBJ whole genome shotgun (WGS) entry which is preliminary data.</text>
</comment>
<dbReference type="Proteomes" id="UP000319210">
    <property type="component" value="Unassembled WGS sequence"/>
</dbReference>
<dbReference type="GO" id="GO:0044550">
    <property type="term" value="P:secondary metabolite biosynthetic process"/>
    <property type="evidence" value="ECO:0007669"/>
    <property type="project" value="TreeGrafter"/>
</dbReference>
<dbReference type="PANTHER" id="PTHR34069">
    <property type="entry name" value="3-OXOACYL-[ACYL-CARRIER-PROTEIN] SYNTHASE 3"/>
    <property type="match status" value="1"/>
</dbReference>
<dbReference type="InterPro" id="IPR013747">
    <property type="entry name" value="ACP_syn_III_C"/>
</dbReference>
<dbReference type="PANTHER" id="PTHR34069:SF2">
    <property type="entry name" value="BETA-KETOACYL-[ACYL-CARRIER-PROTEIN] SYNTHASE III"/>
    <property type="match status" value="1"/>
</dbReference>
<keyword evidence="5" id="KW-1185">Reference proteome</keyword>
<dbReference type="EMBL" id="BJMM01000001">
    <property type="protein sequence ID" value="GEB47459.1"/>
    <property type="molecule type" value="Genomic_DNA"/>
</dbReference>
<evidence type="ECO:0000256" key="2">
    <source>
        <dbReference type="ARBA" id="ARBA00023315"/>
    </source>
</evidence>
<dbReference type="InterPro" id="IPR016039">
    <property type="entry name" value="Thiolase-like"/>
</dbReference>
<dbReference type="AlphaFoldDB" id="A0A4Y3QR99"/>
<evidence type="ECO:0000256" key="1">
    <source>
        <dbReference type="ARBA" id="ARBA00022679"/>
    </source>
</evidence>
<organism evidence="4 5">
    <name type="scientific">Streptomyces cacaoi</name>
    <dbReference type="NCBI Taxonomy" id="1898"/>
    <lineage>
        <taxon>Bacteria</taxon>
        <taxon>Bacillati</taxon>
        <taxon>Actinomycetota</taxon>
        <taxon>Actinomycetes</taxon>
        <taxon>Kitasatosporales</taxon>
        <taxon>Streptomycetaceae</taxon>
        <taxon>Streptomyces</taxon>
    </lineage>
</organism>
<dbReference type="GO" id="GO:0016747">
    <property type="term" value="F:acyltransferase activity, transferring groups other than amino-acyl groups"/>
    <property type="evidence" value="ECO:0007669"/>
    <property type="project" value="UniProtKB-ARBA"/>
</dbReference>
<protein>
    <submittedName>
        <fullName evidence="4">3-oxoacyl-ACP synthase</fullName>
    </submittedName>
</protein>
<accession>A0A4Y3QR99</accession>